<organism evidence="1">
    <name type="scientific">uncultured Alphaproteobacteria bacterium</name>
    <dbReference type="NCBI Taxonomy" id="91750"/>
    <lineage>
        <taxon>Bacteria</taxon>
        <taxon>Pseudomonadati</taxon>
        <taxon>Pseudomonadota</taxon>
        <taxon>Alphaproteobacteria</taxon>
        <taxon>environmental samples</taxon>
    </lineage>
</organism>
<dbReference type="AlphaFoldDB" id="A0A212KIC9"/>
<dbReference type="Gene3D" id="1.20.120.740">
    <property type="entry name" value="YgfB uncharacterised protein family UPF0149, PF03695"/>
    <property type="match status" value="1"/>
</dbReference>
<dbReference type="EMBL" id="FLUO01000002">
    <property type="protein sequence ID" value="SBW11402.1"/>
    <property type="molecule type" value="Genomic_DNA"/>
</dbReference>
<dbReference type="InterPro" id="IPR011978">
    <property type="entry name" value="YgfB-like"/>
</dbReference>
<dbReference type="Pfam" id="PF03695">
    <property type="entry name" value="UPF0149"/>
    <property type="match status" value="1"/>
</dbReference>
<evidence type="ECO:0000313" key="1">
    <source>
        <dbReference type="EMBL" id="SBW11402.1"/>
    </source>
</evidence>
<accession>A0A212KIC9</accession>
<dbReference type="InterPro" id="IPR036255">
    <property type="entry name" value="YgfB-like_sf"/>
</dbReference>
<dbReference type="SUPFAM" id="SSF101327">
    <property type="entry name" value="YgfB-like"/>
    <property type="match status" value="1"/>
</dbReference>
<gene>
    <name evidence="1" type="ORF">KL86APRO_20179</name>
</gene>
<sequence length="189" mass="20762">MAEDDFDDDAELVAELDEALASEDAPEDCMQLSELDGFLTGLAVSPLAVDPEEWLAWVWGEGFADKALEAHVAEMVMDHYARIVEDLGEGYGVDPLLWENPDGSADAADWADGFMAAVDLRPEDWLPILDDADARLHLVPILALACDAEGNPLLQLSEADFKRIADDVETLIPKAVEEIHAYWRAREPG</sequence>
<proteinExistence type="predicted"/>
<name>A0A212KIC9_9PROT</name>
<dbReference type="NCBIfam" id="TIGR02292">
    <property type="entry name" value="ygfB_yecA"/>
    <property type="match status" value="1"/>
</dbReference>
<evidence type="ECO:0008006" key="2">
    <source>
        <dbReference type="Google" id="ProtNLM"/>
    </source>
</evidence>
<protein>
    <recommendedName>
        <fullName evidence="2">YecA family protein</fullName>
    </recommendedName>
</protein>
<reference evidence="1" key="1">
    <citation type="submission" date="2016-04" db="EMBL/GenBank/DDBJ databases">
        <authorList>
            <person name="Evans L.H."/>
            <person name="Alamgir A."/>
            <person name="Owens N."/>
            <person name="Weber N.D."/>
            <person name="Virtaneva K."/>
            <person name="Barbian K."/>
            <person name="Babar A."/>
            <person name="Rosenke K."/>
        </authorList>
    </citation>
    <scope>NUCLEOTIDE SEQUENCE</scope>
    <source>
        <strain evidence="1">86</strain>
    </source>
</reference>